<organism evidence="3 4">
    <name type="scientific">Brassica oleracea var. oleracea</name>
    <dbReference type="NCBI Taxonomy" id="109376"/>
    <lineage>
        <taxon>Eukaryota</taxon>
        <taxon>Viridiplantae</taxon>
        <taxon>Streptophyta</taxon>
        <taxon>Embryophyta</taxon>
        <taxon>Tracheophyta</taxon>
        <taxon>Spermatophyta</taxon>
        <taxon>Magnoliopsida</taxon>
        <taxon>eudicotyledons</taxon>
        <taxon>Gunneridae</taxon>
        <taxon>Pentapetalae</taxon>
        <taxon>rosids</taxon>
        <taxon>malvids</taxon>
        <taxon>Brassicales</taxon>
        <taxon>Brassicaceae</taxon>
        <taxon>Brassiceae</taxon>
        <taxon>Brassica</taxon>
    </lineage>
</organism>
<name>A0A0D3CIN7_BRAOL</name>
<dbReference type="Proteomes" id="UP000032141">
    <property type="component" value="Chromosome C5"/>
</dbReference>
<evidence type="ECO:0000256" key="1">
    <source>
        <dbReference type="SAM" id="MobiDB-lite"/>
    </source>
</evidence>
<keyword evidence="2" id="KW-0472">Membrane</keyword>
<keyword evidence="4" id="KW-1185">Reference proteome</keyword>
<proteinExistence type="predicted"/>
<dbReference type="HOGENOM" id="CLU_2779360_0_0_1"/>
<dbReference type="Gramene" id="Bo5g116840.1">
    <property type="protein sequence ID" value="Bo5g116840.1"/>
    <property type="gene ID" value="Bo5g116840"/>
</dbReference>
<evidence type="ECO:0000256" key="2">
    <source>
        <dbReference type="SAM" id="Phobius"/>
    </source>
</evidence>
<protein>
    <submittedName>
        <fullName evidence="3">Uncharacterized protein</fullName>
    </submittedName>
</protein>
<evidence type="ECO:0000313" key="4">
    <source>
        <dbReference type="Proteomes" id="UP000032141"/>
    </source>
</evidence>
<accession>A0A0D3CIN7</accession>
<keyword evidence="2" id="KW-0812">Transmembrane</keyword>
<reference evidence="3 4" key="1">
    <citation type="journal article" date="2014" name="Genome Biol.">
        <title>Transcriptome and methylome profiling reveals relics of genome dominance in the mesopolyploid Brassica oleracea.</title>
        <authorList>
            <person name="Parkin I.A."/>
            <person name="Koh C."/>
            <person name="Tang H."/>
            <person name="Robinson S.J."/>
            <person name="Kagale S."/>
            <person name="Clarke W.E."/>
            <person name="Town C.D."/>
            <person name="Nixon J."/>
            <person name="Krishnakumar V."/>
            <person name="Bidwell S.L."/>
            <person name="Denoeud F."/>
            <person name="Belcram H."/>
            <person name="Links M.G."/>
            <person name="Just J."/>
            <person name="Clarke C."/>
            <person name="Bender T."/>
            <person name="Huebert T."/>
            <person name="Mason A.S."/>
            <person name="Pires J.C."/>
            <person name="Barker G."/>
            <person name="Moore J."/>
            <person name="Walley P.G."/>
            <person name="Manoli S."/>
            <person name="Batley J."/>
            <person name="Edwards D."/>
            <person name="Nelson M.N."/>
            <person name="Wang X."/>
            <person name="Paterson A.H."/>
            <person name="King G."/>
            <person name="Bancroft I."/>
            <person name="Chalhoub B."/>
            <person name="Sharpe A.G."/>
        </authorList>
    </citation>
    <scope>NUCLEOTIDE SEQUENCE</scope>
    <source>
        <strain evidence="3 4">cv. TO1000</strain>
    </source>
</reference>
<dbReference type="EnsemblPlants" id="Bo5g116840.1">
    <property type="protein sequence ID" value="Bo5g116840.1"/>
    <property type="gene ID" value="Bo5g116840"/>
</dbReference>
<keyword evidence="2" id="KW-1133">Transmembrane helix</keyword>
<evidence type="ECO:0000313" key="3">
    <source>
        <dbReference type="EnsemblPlants" id="Bo5g116840.1"/>
    </source>
</evidence>
<reference evidence="3" key="2">
    <citation type="submission" date="2015-03" db="UniProtKB">
        <authorList>
            <consortium name="EnsemblPlants"/>
        </authorList>
    </citation>
    <scope>IDENTIFICATION</scope>
</reference>
<feature type="transmembrane region" description="Helical" evidence="2">
    <location>
        <begin position="38"/>
        <end position="57"/>
    </location>
</feature>
<sequence length="69" mass="8283">MARRHEAKPGATSQTDPLRSLPKARATSRSDMPRSLRVYCWVDFLFYLRAFWSFHYARFYFLNLCFNTL</sequence>
<feature type="region of interest" description="Disordered" evidence="1">
    <location>
        <begin position="1"/>
        <end position="31"/>
    </location>
</feature>
<dbReference type="AlphaFoldDB" id="A0A0D3CIN7"/>